<accession>U2CD50</accession>
<evidence type="ECO:0000256" key="1">
    <source>
        <dbReference type="SAM" id="MobiDB-lite"/>
    </source>
</evidence>
<dbReference type="HOGENOM" id="CLU_734686_0_0_10"/>
<dbReference type="Pfam" id="PF14297">
    <property type="entry name" value="Lin1244_N"/>
    <property type="match status" value="1"/>
</dbReference>
<feature type="region of interest" description="Disordered" evidence="1">
    <location>
        <begin position="205"/>
        <end position="288"/>
    </location>
</feature>
<protein>
    <recommendedName>
        <fullName evidence="2">Lin1244/Lin1753-like N-terminal domain-containing protein</fullName>
    </recommendedName>
</protein>
<evidence type="ECO:0000313" key="3">
    <source>
        <dbReference type="EMBL" id="ERI81943.1"/>
    </source>
</evidence>
<evidence type="ECO:0000313" key="4">
    <source>
        <dbReference type="Proteomes" id="UP000016496"/>
    </source>
</evidence>
<name>U2CD50_9BACE</name>
<evidence type="ECO:0000259" key="2">
    <source>
        <dbReference type="Pfam" id="PF14297"/>
    </source>
</evidence>
<gene>
    <name evidence="3" type="ORF">HMPREF1981_02795</name>
</gene>
<proteinExistence type="predicted"/>
<dbReference type="Proteomes" id="UP000016496">
    <property type="component" value="Unassembled WGS sequence"/>
</dbReference>
<dbReference type="PANTHER" id="PTHR39196">
    <property type="entry name" value="PRIMOSOME, DNAD SUBUNIT"/>
    <property type="match status" value="1"/>
</dbReference>
<feature type="domain" description="Lin1244/Lin1753-like N-terminal" evidence="2">
    <location>
        <begin position="37"/>
        <end position="131"/>
    </location>
</feature>
<dbReference type="PANTHER" id="PTHR39196:SF1">
    <property type="entry name" value="PRIMOSOME, DNAD SUBUNIT"/>
    <property type="match status" value="1"/>
</dbReference>
<feature type="non-terminal residue" evidence="3">
    <location>
        <position position="377"/>
    </location>
</feature>
<comment type="caution">
    <text evidence="3">The sequence shown here is derived from an EMBL/GenBank/DDBJ whole genome shotgun (WGS) entry which is preliminary data.</text>
</comment>
<feature type="compositionally biased region" description="Basic and acidic residues" evidence="1">
    <location>
        <begin position="224"/>
        <end position="238"/>
    </location>
</feature>
<dbReference type="EMBL" id="AWSV01000148">
    <property type="protein sequence ID" value="ERI81943.1"/>
    <property type="molecule type" value="Genomic_DNA"/>
</dbReference>
<organism evidence="3 4">
    <name type="scientific">Bacteroides pyogenes F0041</name>
    <dbReference type="NCBI Taxonomy" id="1321819"/>
    <lineage>
        <taxon>Bacteria</taxon>
        <taxon>Pseudomonadati</taxon>
        <taxon>Bacteroidota</taxon>
        <taxon>Bacteroidia</taxon>
        <taxon>Bacteroidales</taxon>
        <taxon>Bacteroidaceae</taxon>
        <taxon>Bacteroides</taxon>
    </lineage>
</organism>
<dbReference type="InterPro" id="IPR025400">
    <property type="entry name" value="Lin1244/Lin1753-like_N"/>
</dbReference>
<reference evidence="3 4" key="1">
    <citation type="submission" date="2013-08" db="EMBL/GenBank/DDBJ databases">
        <authorList>
            <person name="Weinstock G."/>
            <person name="Sodergren E."/>
            <person name="Wylie T."/>
            <person name="Fulton L."/>
            <person name="Fulton R."/>
            <person name="Fronick C."/>
            <person name="O'Laughlin M."/>
            <person name="Godfrey J."/>
            <person name="Miner T."/>
            <person name="Herter B."/>
            <person name="Appelbaum E."/>
            <person name="Cordes M."/>
            <person name="Lek S."/>
            <person name="Wollam A."/>
            <person name="Pepin K.H."/>
            <person name="Palsikar V.B."/>
            <person name="Mitreva M."/>
            <person name="Wilson R.K."/>
        </authorList>
    </citation>
    <scope>NUCLEOTIDE SEQUENCE [LARGE SCALE GENOMIC DNA]</scope>
    <source>
        <strain evidence="3 4">F0041</strain>
    </source>
</reference>
<feature type="compositionally biased region" description="Low complexity" evidence="1">
    <location>
        <begin position="252"/>
        <end position="265"/>
    </location>
</feature>
<sequence>MHPAISEEARIINLFYRKNSYKNHNSMARIKKKGLDYFPLNTDFIHDRAVRRLMKRGGDSALGILVEVLSYIYAGEGYYVRADRLFYEDLSAGLYENSADDVERIIRLAVEYGLFDAGLFERERILTSAEIQRQYLFSTRRRNVPGLEAAYSLLTVEESVENKEDTDENTLSCCANQGDGEDVSAVENVTFIPENVTSGTHSIAQHSIAQQSKKDPLLSPPLRKTGEEGKRKRGKEEVFSETSCGRDAARHSVGPSAGSSAPSGVNALAANSSREDSARHSGVPPVGSSASFGSAGVNALAASSSARDAVRHSVAPPAVPSASSGSAGVNALAANSSARDAVRYSVAPSAGSSASFAANGLAASSFGEDSVRHSVAP</sequence>
<dbReference type="AlphaFoldDB" id="U2CD50"/>